<accession>A0ABD1LTJ8</accession>
<dbReference type="PRINTS" id="PR01225">
    <property type="entry name" value="EXPANSNFAMLY"/>
</dbReference>
<dbReference type="PROSITE" id="PS50842">
    <property type="entry name" value="EXPANSIN_EG45"/>
    <property type="match status" value="1"/>
</dbReference>
<dbReference type="Pfam" id="PF01357">
    <property type="entry name" value="Expansin_C"/>
    <property type="match status" value="1"/>
</dbReference>
<proteinExistence type="inferred from homology"/>
<organism evidence="6 7">
    <name type="scientific">Flemingia macrophylla</name>
    <dbReference type="NCBI Taxonomy" id="520843"/>
    <lineage>
        <taxon>Eukaryota</taxon>
        <taxon>Viridiplantae</taxon>
        <taxon>Streptophyta</taxon>
        <taxon>Embryophyta</taxon>
        <taxon>Tracheophyta</taxon>
        <taxon>Spermatophyta</taxon>
        <taxon>Magnoliopsida</taxon>
        <taxon>eudicotyledons</taxon>
        <taxon>Gunneridae</taxon>
        <taxon>Pentapetalae</taxon>
        <taxon>rosids</taxon>
        <taxon>fabids</taxon>
        <taxon>Fabales</taxon>
        <taxon>Fabaceae</taxon>
        <taxon>Papilionoideae</taxon>
        <taxon>50 kb inversion clade</taxon>
        <taxon>NPAAA clade</taxon>
        <taxon>indigoferoid/millettioid clade</taxon>
        <taxon>Phaseoleae</taxon>
        <taxon>Flemingia</taxon>
    </lineage>
</organism>
<dbReference type="GO" id="GO:0009653">
    <property type="term" value="P:anatomical structure morphogenesis"/>
    <property type="evidence" value="ECO:0007669"/>
    <property type="project" value="UniProtKB-ARBA"/>
</dbReference>
<evidence type="ECO:0000259" key="4">
    <source>
        <dbReference type="PROSITE" id="PS50842"/>
    </source>
</evidence>
<dbReference type="PANTHER" id="PTHR31692:SF129">
    <property type="entry name" value="EXPANSIN-LIKE PROTEIN B1"/>
    <property type="match status" value="1"/>
</dbReference>
<dbReference type="PRINTS" id="PR00829">
    <property type="entry name" value="LOLP1ALLERGN"/>
</dbReference>
<keyword evidence="2" id="KW-0964">Secreted</keyword>
<gene>
    <name evidence="6" type="ORF">Fmac_025671</name>
</gene>
<dbReference type="InterPro" id="IPR007112">
    <property type="entry name" value="Expansin/allergen_DPBB_dom"/>
</dbReference>
<evidence type="ECO:0000256" key="2">
    <source>
        <dbReference type="ARBA" id="ARBA00022525"/>
    </source>
</evidence>
<keyword evidence="7" id="KW-1185">Reference proteome</keyword>
<reference evidence="6 7" key="1">
    <citation type="submission" date="2024-08" db="EMBL/GenBank/DDBJ databases">
        <title>Insights into the chromosomal genome structure of Flemingia macrophylla.</title>
        <authorList>
            <person name="Ding Y."/>
            <person name="Zhao Y."/>
            <person name="Bi W."/>
            <person name="Wu M."/>
            <person name="Zhao G."/>
            <person name="Gong Y."/>
            <person name="Li W."/>
            <person name="Zhang P."/>
        </authorList>
    </citation>
    <scope>NUCLEOTIDE SEQUENCE [LARGE SCALE GENOMIC DNA]</scope>
    <source>
        <strain evidence="6">DYQJB</strain>
        <tissue evidence="6">Leaf</tissue>
    </source>
</reference>
<dbReference type="InterPro" id="IPR036749">
    <property type="entry name" value="Expansin_CBD_sf"/>
</dbReference>
<evidence type="ECO:0000256" key="3">
    <source>
        <dbReference type="RuleBase" id="RU003460"/>
    </source>
</evidence>
<dbReference type="InterPro" id="IPR009009">
    <property type="entry name" value="RlpA-like_DPBB"/>
</dbReference>
<dbReference type="SUPFAM" id="SSF50685">
    <property type="entry name" value="Barwin-like endoglucanases"/>
    <property type="match status" value="1"/>
</dbReference>
<name>A0ABD1LTJ8_9FABA</name>
<dbReference type="InterPro" id="IPR036908">
    <property type="entry name" value="RlpA-like_sf"/>
</dbReference>
<dbReference type="PANTHER" id="PTHR31692">
    <property type="entry name" value="EXPANSIN-B3"/>
    <property type="match status" value="1"/>
</dbReference>
<dbReference type="InterPro" id="IPR007117">
    <property type="entry name" value="Expansin_CBD"/>
</dbReference>
<dbReference type="Gene3D" id="2.60.40.760">
    <property type="entry name" value="Expansin, cellulose-binding-like domain"/>
    <property type="match status" value="1"/>
</dbReference>
<dbReference type="Pfam" id="PF03330">
    <property type="entry name" value="DPBB_1"/>
    <property type="match status" value="1"/>
</dbReference>
<dbReference type="InterPro" id="IPR005795">
    <property type="entry name" value="LolPI"/>
</dbReference>
<dbReference type="PROSITE" id="PS50843">
    <property type="entry name" value="EXPANSIN_CBD"/>
    <property type="match status" value="1"/>
</dbReference>
<dbReference type="InterPro" id="IPR007118">
    <property type="entry name" value="Expan_Lol_pI"/>
</dbReference>
<dbReference type="Proteomes" id="UP001603857">
    <property type="component" value="Unassembled WGS sequence"/>
</dbReference>
<evidence type="ECO:0000313" key="6">
    <source>
        <dbReference type="EMBL" id="KAL2326613.1"/>
    </source>
</evidence>
<feature type="domain" description="Expansin-like EG45" evidence="4">
    <location>
        <begin position="22"/>
        <end position="129"/>
    </location>
</feature>
<sequence length="262" mass="28541">MSFWIWGGGNWLWGTRTRSETCGACGYGSVVGTPPFSSFISAGGPLLYESGKGCGSCYEVMCKGYNGCSGNPVRVVITDECPGCDGSYHFDLSGTAFGAMAVPGQQEKLRGAGKIAIQHRRVECNYRGVKIAFHVDPGCNQEYFAVVVEYEDGDGEIDKVELREASSASWYPMQRSWGAAWKLNNGSPLNAPLSIRLTTFSSGQTVVANNVIPVGWNPGQTYRSGNVDKDTNTLTAEQFVEFEVLKRSSKRRGGRVTCCFWE</sequence>
<comment type="subcellular location">
    <subcellularLocation>
        <location evidence="1">Secreted</location>
    </subcellularLocation>
</comment>
<dbReference type="AlphaFoldDB" id="A0ABD1LTJ8"/>
<comment type="caution">
    <text evidence="6">The sequence shown here is derived from an EMBL/GenBank/DDBJ whole genome shotgun (WGS) entry which is preliminary data.</text>
</comment>
<dbReference type="EMBL" id="JBGMDY010000008">
    <property type="protein sequence ID" value="KAL2326613.1"/>
    <property type="molecule type" value="Genomic_DNA"/>
</dbReference>
<dbReference type="SUPFAM" id="SSF49590">
    <property type="entry name" value="PHL pollen allergen"/>
    <property type="match status" value="1"/>
</dbReference>
<protein>
    <submittedName>
        <fullName evidence="6">Uncharacterized protein</fullName>
    </submittedName>
</protein>
<dbReference type="GO" id="GO:0005576">
    <property type="term" value="C:extracellular region"/>
    <property type="evidence" value="ECO:0007669"/>
    <property type="project" value="UniProtKB-SubCell"/>
</dbReference>
<evidence type="ECO:0000259" key="5">
    <source>
        <dbReference type="PROSITE" id="PS50843"/>
    </source>
</evidence>
<evidence type="ECO:0000313" key="7">
    <source>
        <dbReference type="Proteomes" id="UP001603857"/>
    </source>
</evidence>
<feature type="domain" description="Expansin-like CBD" evidence="5">
    <location>
        <begin position="142"/>
        <end position="224"/>
    </location>
</feature>
<comment type="similarity">
    <text evidence="3">Belongs to the expansin family.</text>
</comment>
<evidence type="ECO:0000256" key="1">
    <source>
        <dbReference type="ARBA" id="ARBA00004613"/>
    </source>
</evidence>
<dbReference type="Gene3D" id="2.40.40.10">
    <property type="entry name" value="RlpA-like domain"/>
    <property type="match status" value="1"/>
</dbReference>